<keyword evidence="2" id="KW-0067">ATP-binding</keyword>
<evidence type="ECO:0000313" key="3">
    <source>
        <dbReference type="Proteomes" id="UP000241885"/>
    </source>
</evidence>
<reference evidence="2 3" key="1">
    <citation type="submission" date="2018-03" db="EMBL/GenBank/DDBJ databases">
        <title>Complete genome sequence of Thauera aromatica, a model organism for studying aromatic compound degradation under denitrifying conditions.</title>
        <authorList>
            <person name="Lo H.-Y."/>
            <person name="Goris T."/>
            <person name="Boll M."/>
            <person name="Mueller J.A."/>
        </authorList>
    </citation>
    <scope>NUCLEOTIDE SEQUENCE [LARGE SCALE GENOMIC DNA]</scope>
    <source>
        <strain evidence="2 3">K172</strain>
    </source>
</reference>
<evidence type="ECO:0000259" key="1">
    <source>
        <dbReference type="Pfam" id="PF14213"/>
    </source>
</evidence>
<dbReference type="SUPFAM" id="SSF55874">
    <property type="entry name" value="ATPase domain of HSP90 chaperone/DNA topoisomerase II/histidine kinase"/>
    <property type="match status" value="1"/>
</dbReference>
<accession>A0A2R4BJE5</accession>
<dbReference type="Proteomes" id="UP000241885">
    <property type="component" value="Chromosome"/>
</dbReference>
<sequence>MTEMVNNAIDHSEGRQVSVLIERNALRTTVRVSDDGEGIFHRIQRLMGLYDPRESILELAKGKLTTDPARHSGEGVFFSSRMFDRFSIMSRNLLFSHEAASDDWLIEGEGEGEVSGTTVSMTLANDSAHTTKGVFDAFAAPEEYTFAKTIVPVRLAQHEGEKLVSRSQAKRLTMRFERFQTVVLDFAGVEEIGQAFADEVFRVFQASHPGLEMLPIHLSEGVRNMIARAQAA</sequence>
<dbReference type="InterPro" id="IPR036890">
    <property type="entry name" value="HATPase_C_sf"/>
</dbReference>
<dbReference type="Pfam" id="PF14213">
    <property type="entry name" value="DUF4325"/>
    <property type="match status" value="1"/>
</dbReference>
<dbReference type="GO" id="GO:0005524">
    <property type="term" value="F:ATP binding"/>
    <property type="evidence" value="ECO:0007669"/>
    <property type="project" value="UniProtKB-KW"/>
</dbReference>
<dbReference type="AlphaFoldDB" id="A0A2R4BJE5"/>
<protein>
    <submittedName>
        <fullName evidence="2">ATP-binding region, ATPase-like</fullName>
    </submittedName>
</protein>
<gene>
    <name evidence="2" type="ORF">Tharo_0364</name>
</gene>
<dbReference type="Gene3D" id="3.30.565.10">
    <property type="entry name" value="Histidine kinase-like ATPase, C-terminal domain"/>
    <property type="match status" value="1"/>
</dbReference>
<feature type="domain" description="DUF4325" evidence="1">
    <location>
        <begin position="168"/>
        <end position="218"/>
    </location>
</feature>
<dbReference type="KEGG" id="tak:Tharo_0364"/>
<dbReference type="InterPro" id="IPR025474">
    <property type="entry name" value="DUF4325"/>
</dbReference>
<keyword evidence="2" id="KW-0547">Nucleotide-binding</keyword>
<organism evidence="2 3">
    <name type="scientific">Thauera aromatica K172</name>
    <dbReference type="NCBI Taxonomy" id="44139"/>
    <lineage>
        <taxon>Bacteria</taxon>
        <taxon>Pseudomonadati</taxon>
        <taxon>Pseudomonadota</taxon>
        <taxon>Betaproteobacteria</taxon>
        <taxon>Rhodocyclales</taxon>
        <taxon>Zoogloeaceae</taxon>
        <taxon>Thauera</taxon>
    </lineage>
</organism>
<evidence type="ECO:0000313" key="2">
    <source>
        <dbReference type="EMBL" id="AVR87314.1"/>
    </source>
</evidence>
<name>A0A2R4BJE5_THAAR</name>
<keyword evidence="3" id="KW-1185">Reference proteome</keyword>
<dbReference type="EMBL" id="CP028339">
    <property type="protein sequence ID" value="AVR87314.1"/>
    <property type="molecule type" value="Genomic_DNA"/>
</dbReference>
<dbReference type="RefSeq" id="WP_342749575.1">
    <property type="nucleotide sequence ID" value="NZ_CP028339.1"/>
</dbReference>
<proteinExistence type="predicted"/>